<evidence type="ECO:0000313" key="1">
    <source>
        <dbReference type="EMBL" id="MDO6421138.1"/>
    </source>
</evidence>
<sequence length="478" mass="54279">MLIEIAKCDFSSLSHLWSNESARVASRKQEWKRIKLLFLGEDKTTLSKIKAFMVDGVASDFSIVNPYLLYVLPWETAEEFREVMAFLAKNNKGVNLVDSLIRCRIVSSLEKPGSIQLLLEGARWKVLESFFLLAECQFPAAVRVWDLTLPFNFKTFVQFFELSLLSCFREKGDPADYLHLYLDFYFGYCEYCISNNETIEHIDKIYKILVIAKYYGPNSFDPLGRKKKIDLAKAFIERVNLSPLKEHFASIYDVDSKVVHTYSHDYKDKNSSEDLIVDSANRFFFPGFFINVDVASVAAQLAKEVDAFNSGFQVDLCLSGSVDLSPELIESGVQSLGLWVDGAVPAKKWVLSVQGPYDLVSKESGEKIAGAEELTIQLDLYEFLSEEKAKCNFGSVTGAACLHYAPVFEKYYLDVATSWMCRAIHDAITTETNDQFKYFVKTGKGNDWCMVYSNPPHVIKGMADMIRLNLNGFKERVL</sequence>
<dbReference type="AlphaFoldDB" id="A0AAW7X3K5"/>
<reference evidence="1" key="1">
    <citation type="submission" date="2023-07" db="EMBL/GenBank/DDBJ databases">
        <title>Genome content predicts the carbon catabolic preferences of heterotrophic bacteria.</title>
        <authorList>
            <person name="Gralka M."/>
        </authorList>
    </citation>
    <scope>NUCLEOTIDE SEQUENCE</scope>
    <source>
        <strain evidence="1">I3M17_2</strain>
    </source>
</reference>
<evidence type="ECO:0000313" key="2">
    <source>
        <dbReference type="Proteomes" id="UP001169760"/>
    </source>
</evidence>
<gene>
    <name evidence="1" type="ORF">Q4521_01500</name>
</gene>
<proteinExistence type="predicted"/>
<dbReference type="RefSeq" id="WP_303490370.1">
    <property type="nucleotide sequence ID" value="NZ_JAUOPB010000001.1"/>
</dbReference>
<dbReference type="EMBL" id="JAUOPB010000001">
    <property type="protein sequence ID" value="MDO6421138.1"/>
    <property type="molecule type" value="Genomic_DNA"/>
</dbReference>
<accession>A0AAW7X3K5</accession>
<organism evidence="1 2">
    <name type="scientific">Saccharophagus degradans</name>
    <dbReference type="NCBI Taxonomy" id="86304"/>
    <lineage>
        <taxon>Bacteria</taxon>
        <taxon>Pseudomonadati</taxon>
        <taxon>Pseudomonadota</taxon>
        <taxon>Gammaproteobacteria</taxon>
        <taxon>Cellvibrionales</taxon>
        <taxon>Cellvibrionaceae</taxon>
        <taxon>Saccharophagus</taxon>
    </lineage>
</organism>
<name>A0AAW7X3K5_9GAMM</name>
<dbReference type="Proteomes" id="UP001169760">
    <property type="component" value="Unassembled WGS sequence"/>
</dbReference>
<protein>
    <submittedName>
        <fullName evidence="1">Uncharacterized protein</fullName>
    </submittedName>
</protein>
<comment type="caution">
    <text evidence="1">The sequence shown here is derived from an EMBL/GenBank/DDBJ whole genome shotgun (WGS) entry which is preliminary data.</text>
</comment>